<evidence type="ECO:0000313" key="12">
    <source>
        <dbReference type="EMBL" id="KAF8666162.1"/>
    </source>
</evidence>
<keyword evidence="13" id="KW-1185">Reference proteome</keyword>
<accession>A0A835E323</accession>
<dbReference type="GO" id="GO:0006508">
    <property type="term" value="P:proteolysis"/>
    <property type="evidence" value="ECO:0007669"/>
    <property type="project" value="UniProtKB-KW"/>
</dbReference>
<evidence type="ECO:0000256" key="1">
    <source>
        <dbReference type="ARBA" id="ARBA00011073"/>
    </source>
</evidence>
<dbReference type="CDD" id="cd04852">
    <property type="entry name" value="Peptidases_S8_3"/>
    <property type="match status" value="1"/>
</dbReference>
<evidence type="ECO:0000256" key="4">
    <source>
        <dbReference type="ARBA" id="ARBA00022801"/>
    </source>
</evidence>
<feature type="domain" description="Peptidase S8/S53" evidence="8">
    <location>
        <begin position="223"/>
        <end position="639"/>
    </location>
</feature>
<dbReference type="Gene3D" id="2.60.40.2310">
    <property type="match status" value="1"/>
</dbReference>
<dbReference type="GO" id="GO:0004252">
    <property type="term" value="F:serine-type endopeptidase activity"/>
    <property type="evidence" value="ECO:0007669"/>
    <property type="project" value="UniProtKB-UniRule"/>
</dbReference>
<evidence type="ECO:0000256" key="6">
    <source>
        <dbReference type="PIRSR" id="PIRSR615500-1"/>
    </source>
</evidence>
<dbReference type="Pfam" id="PF17766">
    <property type="entry name" value="fn3_6"/>
    <property type="match status" value="1"/>
</dbReference>
<comment type="similarity">
    <text evidence="1 7">Belongs to the peptidase S8 family.</text>
</comment>
<name>A0A835E323_9POAL</name>
<evidence type="ECO:0000256" key="5">
    <source>
        <dbReference type="ARBA" id="ARBA00022825"/>
    </source>
</evidence>
<dbReference type="InterPro" id="IPR037045">
    <property type="entry name" value="S8pro/Inhibitor_I9_sf"/>
</dbReference>
<dbReference type="Pfam" id="PF05922">
    <property type="entry name" value="Inhibitor_I9"/>
    <property type="match status" value="1"/>
</dbReference>
<evidence type="ECO:0000259" key="10">
    <source>
        <dbReference type="Pfam" id="PF05922"/>
    </source>
</evidence>
<keyword evidence="5 7" id="KW-0720">Serine protease</keyword>
<feature type="domain" description="Subtilisin-like protease fibronectin type-III" evidence="11">
    <location>
        <begin position="718"/>
        <end position="803"/>
    </location>
</feature>
<dbReference type="InterPro" id="IPR041469">
    <property type="entry name" value="Subtilisin-like_FN3"/>
</dbReference>
<gene>
    <name evidence="12" type="ORF">HU200_053879</name>
</gene>
<evidence type="ECO:0000313" key="13">
    <source>
        <dbReference type="Proteomes" id="UP000636709"/>
    </source>
</evidence>
<dbReference type="Pfam" id="PF02225">
    <property type="entry name" value="PA"/>
    <property type="match status" value="1"/>
</dbReference>
<evidence type="ECO:0000259" key="8">
    <source>
        <dbReference type="Pfam" id="PF00082"/>
    </source>
</evidence>
<dbReference type="CDD" id="cd02120">
    <property type="entry name" value="PA_subtilisin_like"/>
    <property type="match status" value="1"/>
</dbReference>
<evidence type="ECO:0000256" key="7">
    <source>
        <dbReference type="PROSITE-ProRule" id="PRU01240"/>
    </source>
</evidence>
<dbReference type="Gene3D" id="3.50.30.30">
    <property type="match status" value="1"/>
</dbReference>
<feature type="active site" description="Charge relay system" evidence="6 7">
    <location>
        <position position="280"/>
    </location>
</feature>
<evidence type="ECO:0000259" key="11">
    <source>
        <dbReference type="Pfam" id="PF17766"/>
    </source>
</evidence>
<dbReference type="InterPro" id="IPR003137">
    <property type="entry name" value="PA_domain"/>
</dbReference>
<dbReference type="PROSITE" id="PS51892">
    <property type="entry name" value="SUBTILASE"/>
    <property type="match status" value="1"/>
</dbReference>
<dbReference type="Proteomes" id="UP000636709">
    <property type="component" value="Unassembled WGS sequence"/>
</dbReference>
<evidence type="ECO:0000259" key="9">
    <source>
        <dbReference type="Pfam" id="PF02225"/>
    </source>
</evidence>
<keyword evidence="4 7" id="KW-0378">Hydrolase</keyword>
<feature type="domain" description="PA" evidence="9">
    <location>
        <begin position="436"/>
        <end position="516"/>
    </location>
</feature>
<dbReference type="InterPro" id="IPR015500">
    <property type="entry name" value="Peptidase_S8_subtilisin-rel"/>
</dbReference>
<dbReference type="Gene3D" id="3.30.70.80">
    <property type="entry name" value="Peptidase S8 propeptide/proteinase inhibitor I9"/>
    <property type="match status" value="1"/>
</dbReference>
<dbReference type="InterPro" id="IPR036852">
    <property type="entry name" value="Peptidase_S8/S53_dom_sf"/>
</dbReference>
<comment type="caution">
    <text evidence="12">The sequence shown here is derived from an EMBL/GenBank/DDBJ whole genome shotgun (WGS) entry which is preliminary data.</text>
</comment>
<proteinExistence type="inferred from homology"/>
<dbReference type="Gene3D" id="3.40.50.200">
    <property type="entry name" value="Peptidase S8/S53 domain"/>
    <property type="match status" value="1"/>
</dbReference>
<dbReference type="InterPro" id="IPR000209">
    <property type="entry name" value="Peptidase_S8/S53_dom"/>
</dbReference>
<dbReference type="PRINTS" id="PR00723">
    <property type="entry name" value="SUBTILISIN"/>
</dbReference>
<keyword evidence="3" id="KW-0732">Signal</keyword>
<dbReference type="AlphaFoldDB" id="A0A835E323"/>
<organism evidence="12 13">
    <name type="scientific">Digitaria exilis</name>
    <dbReference type="NCBI Taxonomy" id="1010633"/>
    <lineage>
        <taxon>Eukaryota</taxon>
        <taxon>Viridiplantae</taxon>
        <taxon>Streptophyta</taxon>
        <taxon>Embryophyta</taxon>
        <taxon>Tracheophyta</taxon>
        <taxon>Spermatophyta</taxon>
        <taxon>Magnoliopsida</taxon>
        <taxon>Liliopsida</taxon>
        <taxon>Poales</taxon>
        <taxon>Poaceae</taxon>
        <taxon>PACMAD clade</taxon>
        <taxon>Panicoideae</taxon>
        <taxon>Panicodae</taxon>
        <taxon>Paniceae</taxon>
        <taxon>Anthephorinae</taxon>
        <taxon>Digitaria</taxon>
    </lineage>
</organism>
<dbReference type="PANTHER" id="PTHR10795">
    <property type="entry name" value="PROPROTEIN CONVERTASE SUBTILISIN/KEXIN"/>
    <property type="match status" value="1"/>
</dbReference>
<keyword evidence="2 7" id="KW-0645">Protease</keyword>
<protein>
    <submittedName>
        <fullName evidence="12">Uncharacterized protein</fullName>
    </submittedName>
</protein>
<sequence>MYATWQRRAHGQLLGERATTRDALLLAPNGRSWWIMVTSLKHVHHENPQQPTFPLLPVPPLQEDHRERIAAMHIPTPPLLLLALSIFLAPAAAAADNATAGKEAVGTYLVVVCRANGPKENGEKLREWHASLLASLLNTSTGAILEEARSSPSGGQLVYSYQHVVSGFAARLTTSQLDNLRRLNWCVEAIPDVDYRLRTTYTPALLGVNTPETGMWAVGRSMGEGVIVGVLDNGIDPRHVSYGDEGMAPPPAKWRGRCEFGGAPCNKKLIGGRSLTPGDHGTHTSSTAVGAFVSDVRMYKKNVGVASGMAPRAHLALYAVCFEDTCPSTKQLIAIEQGAFVDGVDVVSISAGDDTQKPFYKDLTAVGSFSAVMSGVFVSTSAGNAGPDYATVTNCAPWVLTVGASTMTRRIVSTVRLGNGLVFQGEANRRYKPVKTAPLVYVPGMFEEGALKGVDVRGKIVFCDRSESGSMRGQMVRDAGGVGIVMFNDVDEGGVTYPQGNVTIAAARVSHADGVKIMAYLNSTSNPTAGLHFTGVVLDPSYRPAIAGYSSRGPCNMSSLGVLKPDITGPGTNIIAAVPGTTINGSSGPTRSFNIMSGTSMAAPHLSGIAAVLRRARPGWSPSAIKSALMTTADMAHPDGTPITDEFTGEPATHLLMGSGIVNPTKALDPGLVYDLSTHDYLTYVCGLGYNDSFVNDIIAQPLQNASCASSGKIEGKDLNYPSFLVTLTTAAPVVEVKRTVTNVGEAGSVYTAEVVAPKTVDVEVVPPRLEFATANQKMDFTVRFRRVANPTQHTAEGSLRWIVRSSNSPHRSFWTQPVRPSVGAGQTACSRGAAKAYDHNLGTDPGYSKVGKATQNVLKRRGQTACDRRLDRLAHCQIGYRTQSV</sequence>
<evidence type="ECO:0000256" key="2">
    <source>
        <dbReference type="ARBA" id="ARBA00022670"/>
    </source>
</evidence>
<dbReference type="Pfam" id="PF00082">
    <property type="entry name" value="Peptidase_S8"/>
    <property type="match status" value="1"/>
</dbReference>
<dbReference type="InterPro" id="IPR045051">
    <property type="entry name" value="SBT"/>
</dbReference>
<feature type="active site" description="Charge relay system" evidence="6 7">
    <location>
        <position position="232"/>
    </location>
</feature>
<dbReference type="SUPFAM" id="SSF52743">
    <property type="entry name" value="Subtilisin-like"/>
    <property type="match status" value="1"/>
</dbReference>
<evidence type="ECO:0000256" key="3">
    <source>
        <dbReference type="ARBA" id="ARBA00022729"/>
    </source>
</evidence>
<dbReference type="OrthoDB" id="206201at2759"/>
<reference evidence="12" key="1">
    <citation type="submission" date="2020-07" db="EMBL/GenBank/DDBJ databases">
        <title>Genome sequence and genetic diversity analysis of an under-domesticated orphan crop, white fonio (Digitaria exilis).</title>
        <authorList>
            <person name="Bennetzen J.L."/>
            <person name="Chen S."/>
            <person name="Ma X."/>
            <person name="Wang X."/>
            <person name="Yssel A.E.J."/>
            <person name="Chaluvadi S.R."/>
            <person name="Johnson M."/>
            <person name="Gangashetty P."/>
            <person name="Hamidou F."/>
            <person name="Sanogo M.D."/>
            <person name="Zwaenepoel A."/>
            <person name="Wallace J."/>
            <person name="Van De Peer Y."/>
            <person name="Van Deynze A."/>
        </authorList>
    </citation>
    <scope>NUCLEOTIDE SEQUENCE</scope>
    <source>
        <tissue evidence="12">Leaves</tissue>
    </source>
</reference>
<feature type="active site" description="Charge relay system" evidence="6 7">
    <location>
        <position position="600"/>
    </location>
</feature>
<dbReference type="InterPro" id="IPR010259">
    <property type="entry name" value="S8pro/Inhibitor_I9"/>
</dbReference>
<feature type="domain" description="Inhibitor I9" evidence="10">
    <location>
        <begin position="107"/>
        <end position="197"/>
    </location>
</feature>
<dbReference type="InterPro" id="IPR034197">
    <property type="entry name" value="Peptidases_S8_3"/>
</dbReference>
<dbReference type="EMBL" id="JACEFO010002316">
    <property type="protein sequence ID" value="KAF8666162.1"/>
    <property type="molecule type" value="Genomic_DNA"/>
</dbReference>